<dbReference type="InterPro" id="IPR052895">
    <property type="entry name" value="HetReg/Transcr_Mod"/>
</dbReference>
<dbReference type="AlphaFoldDB" id="A0A6H0XXT6"/>
<dbReference type="Proteomes" id="UP000503462">
    <property type="component" value="Chromosome 3"/>
</dbReference>
<proteinExistence type="predicted"/>
<dbReference type="PANTHER" id="PTHR24148:SF64">
    <property type="entry name" value="HETEROKARYON INCOMPATIBILITY DOMAIN-CONTAINING PROTEIN"/>
    <property type="match status" value="1"/>
</dbReference>
<evidence type="ECO:0000313" key="3">
    <source>
        <dbReference type="Proteomes" id="UP000503462"/>
    </source>
</evidence>
<organism evidence="2 3">
    <name type="scientific">Peltaster fructicola</name>
    <dbReference type="NCBI Taxonomy" id="286661"/>
    <lineage>
        <taxon>Eukaryota</taxon>
        <taxon>Fungi</taxon>
        <taxon>Dikarya</taxon>
        <taxon>Ascomycota</taxon>
        <taxon>Pezizomycotina</taxon>
        <taxon>Dothideomycetes</taxon>
        <taxon>Dothideomycetes incertae sedis</taxon>
        <taxon>Peltaster</taxon>
    </lineage>
</organism>
<dbReference type="EMBL" id="CP051141">
    <property type="protein sequence ID" value="QIW99543.1"/>
    <property type="molecule type" value="Genomic_DNA"/>
</dbReference>
<dbReference type="OrthoDB" id="2157530at2759"/>
<reference evidence="2 3" key="1">
    <citation type="journal article" date="2016" name="Sci. Rep.">
        <title>Peltaster fructicola genome reveals evolution from an invasive phytopathogen to an ectophytic parasite.</title>
        <authorList>
            <person name="Xu C."/>
            <person name="Chen H."/>
            <person name="Gleason M.L."/>
            <person name="Xu J.R."/>
            <person name="Liu H."/>
            <person name="Zhang R."/>
            <person name="Sun G."/>
        </authorList>
    </citation>
    <scope>NUCLEOTIDE SEQUENCE [LARGE SCALE GENOMIC DNA]</scope>
    <source>
        <strain evidence="2 3">LNHT1506</strain>
    </source>
</reference>
<evidence type="ECO:0000259" key="1">
    <source>
        <dbReference type="Pfam" id="PF06985"/>
    </source>
</evidence>
<dbReference type="PANTHER" id="PTHR24148">
    <property type="entry name" value="ANKYRIN REPEAT DOMAIN-CONTAINING PROTEIN 39 HOMOLOG-RELATED"/>
    <property type="match status" value="1"/>
</dbReference>
<name>A0A6H0XXT6_9PEZI</name>
<accession>A0A6H0XXT6</accession>
<protein>
    <recommendedName>
        <fullName evidence="1">Heterokaryon incompatibility domain-containing protein</fullName>
    </recommendedName>
</protein>
<keyword evidence="3" id="KW-1185">Reference proteome</keyword>
<dbReference type="Pfam" id="PF06985">
    <property type="entry name" value="HET"/>
    <property type="match status" value="1"/>
</dbReference>
<gene>
    <name evidence="2" type="ORF">AMS68_005061</name>
</gene>
<dbReference type="InterPro" id="IPR010730">
    <property type="entry name" value="HET"/>
</dbReference>
<dbReference type="Pfam" id="PF26639">
    <property type="entry name" value="Het-6_barrel"/>
    <property type="match status" value="1"/>
</dbReference>
<evidence type="ECO:0000313" key="2">
    <source>
        <dbReference type="EMBL" id="QIW99543.1"/>
    </source>
</evidence>
<feature type="domain" description="Heterokaryon incompatibility" evidence="1">
    <location>
        <begin position="78"/>
        <end position="227"/>
    </location>
</feature>
<sequence length="560" mass="62932">MNADLDLPSSLQAGAADISIGNVTTSPPASSSYLPLSRHQKQIRLLTILLNATAFNGVCSDTLRCRLETFLLTDGLEYECLSNCWGDAQPYTKIFLDDHAISITRNAYNALCRFHDDHHNGVLQTHYLWIDALCINQDDLEERAHQVSFMAEIYRRASCVRAWLAMPEQPTPEYLAGTKDGFRVLEQIEAHGINGQWSQNVQYRHAVRSLTEVFRNPYWSRRWIVQEIAFAKALKLYHHGLPAYFLSVQALQALCLAAVANRSYSTDCQQHSHPVHPATADYTADFQIVFGVIGMISTVQGMARHDDHVYSLLGFLPAAWDVVPDYNKPWEELFVELTLKVIETGDSSFRIETDHASYIKLRALVIDTVTAVLTPNDEHKSSLSYRLRKWTQLYQEHANATAVNRTQNQQLPSQIARTMLSDELFGLGTSSRLSAKQLELVVEGLCQYMASDEHSDEIMSFLPPFDKARLMLEKSIFFMTTKSRPSKTAGLTKVGDQVCVFASCNTPFCVRPTTKGGEVVYRLVGECYVDVGVMEGEAVDEALATIREKLAGEGKHFHSH</sequence>